<dbReference type="AlphaFoldDB" id="A0A9D1NFE7"/>
<dbReference type="Gene3D" id="3.40.50.300">
    <property type="entry name" value="P-loop containing nucleotide triphosphate hydrolases"/>
    <property type="match status" value="1"/>
</dbReference>
<evidence type="ECO:0000256" key="3">
    <source>
        <dbReference type="ARBA" id="ARBA00022475"/>
    </source>
</evidence>
<evidence type="ECO:0000313" key="13">
    <source>
        <dbReference type="EMBL" id="HIV01850.1"/>
    </source>
</evidence>
<feature type="transmembrane region" description="Helical" evidence="10">
    <location>
        <begin position="26"/>
        <end position="48"/>
    </location>
</feature>
<feature type="domain" description="ABC transporter" evidence="11">
    <location>
        <begin position="366"/>
        <end position="602"/>
    </location>
</feature>
<sequence length="606" mass="69510">MKNKKIKENKAKIGLKPYLKRYKIQIILYILIYAIASACDILQTILFADIIEKITFNLYLDAIYSLLFVIGVVIIKRLGWYLSNRIYYKYTNRIMSELNFDLARQAFKLNSKTYSDNDIGTFVQRIVADPERIVTNLSDVIITLMDMVSALVIIIYITTLNVYVSLILIGLIIICALFEIKRVKVFKKNRVDTRKKNDKINSLTTEIVRSEKDIKSLGLEQKLEEVSKENYDSYKKASYKLSMTDCNFWSFRNTLIEIVTIGVLILGVYFMDLGTMTMAAFMIVYSNRGYIYDLVWSAGNISSKFAEIRVCKDRMFALFDDDRFATEHFGNVHLDKLKGEIEFKNVSYSYVEYEEEKEEENKKRKKRDKNTKKQRKIASTNQIFENLNFKIKPNTTVAFVGRSGSGKSTILNLMSKMYVVDSGEVLIDGVNINDLDKETLRNGISLVNQFPYIFDMTIKENMSLAKADATEEEMEDALKKASLWEFVSSLPKGINTRVGEGGIKLSGGQKQRLAIARALLRNSAIIIFDESTSSLDNFAQEDIKKSIDALKGESTIIIVAHRLSTIRNSDVIYFLDQGKVLDVGTFQELFDRNELFRNMFVAENLT</sequence>
<evidence type="ECO:0000256" key="2">
    <source>
        <dbReference type="ARBA" id="ARBA00022448"/>
    </source>
</evidence>
<evidence type="ECO:0000256" key="6">
    <source>
        <dbReference type="ARBA" id="ARBA00022840"/>
    </source>
</evidence>
<name>A0A9D1NFE7_9FIRM</name>
<feature type="transmembrane region" description="Helical" evidence="10">
    <location>
        <begin position="258"/>
        <end position="285"/>
    </location>
</feature>
<dbReference type="FunFam" id="3.40.50.300:FF:000854">
    <property type="entry name" value="Multidrug ABC transporter ATP-binding protein"/>
    <property type="match status" value="1"/>
</dbReference>
<dbReference type="Pfam" id="PF00005">
    <property type="entry name" value="ABC_tran"/>
    <property type="match status" value="1"/>
</dbReference>
<evidence type="ECO:0000256" key="10">
    <source>
        <dbReference type="SAM" id="Phobius"/>
    </source>
</evidence>
<evidence type="ECO:0000256" key="5">
    <source>
        <dbReference type="ARBA" id="ARBA00022741"/>
    </source>
</evidence>
<keyword evidence="3" id="KW-1003">Cell membrane</keyword>
<dbReference type="PROSITE" id="PS50893">
    <property type="entry name" value="ABC_TRANSPORTER_2"/>
    <property type="match status" value="1"/>
</dbReference>
<dbReference type="GO" id="GO:0016887">
    <property type="term" value="F:ATP hydrolysis activity"/>
    <property type="evidence" value="ECO:0007669"/>
    <property type="project" value="InterPro"/>
</dbReference>
<dbReference type="InterPro" id="IPR011527">
    <property type="entry name" value="ABC1_TM_dom"/>
</dbReference>
<dbReference type="InterPro" id="IPR036640">
    <property type="entry name" value="ABC1_TM_sf"/>
</dbReference>
<feature type="transmembrane region" description="Helical" evidence="10">
    <location>
        <begin position="163"/>
        <end position="180"/>
    </location>
</feature>
<comment type="subcellular location">
    <subcellularLocation>
        <location evidence="1">Cell membrane</location>
        <topology evidence="1">Multi-pass membrane protein</topology>
    </subcellularLocation>
</comment>
<feature type="transmembrane region" description="Helical" evidence="10">
    <location>
        <begin position="140"/>
        <end position="157"/>
    </location>
</feature>
<protein>
    <submittedName>
        <fullName evidence="13">ABC transporter ATP-binding protein</fullName>
    </submittedName>
</protein>
<feature type="domain" description="ABC transmembrane type-1" evidence="12">
    <location>
        <begin position="27"/>
        <end position="307"/>
    </location>
</feature>
<evidence type="ECO:0000256" key="9">
    <source>
        <dbReference type="SAM" id="MobiDB-lite"/>
    </source>
</evidence>
<keyword evidence="2" id="KW-0813">Transport</keyword>
<gene>
    <name evidence="13" type="ORF">IAA62_04795</name>
</gene>
<reference evidence="13" key="1">
    <citation type="submission" date="2020-10" db="EMBL/GenBank/DDBJ databases">
        <authorList>
            <person name="Gilroy R."/>
        </authorList>
    </citation>
    <scope>NUCLEOTIDE SEQUENCE</scope>
    <source>
        <strain evidence="13">CHK186-9395</strain>
    </source>
</reference>
<evidence type="ECO:0000256" key="4">
    <source>
        <dbReference type="ARBA" id="ARBA00022692"/>
    </source>
</evidence>
<dbReference type="Proteomes" id="UP000886861">
    <property type="component" value="Unassembled WGS sequence"/>
</dbReference>
<dbReference type="PANTHER" id="PTHR43394">
    <property type="entry name" value="ATP-DEPENDENT PERMEASE MDL1, MITOCHONDRIAL"/>
    <property type="match status" value="1"/>
</dbReference>
<dbReference type="PROSITE" id="PS50929">
    <property type="entry name" value="ABC_TM1F"/>
    <property type="match status" value="1"/>
</dbReference>
<proteinExistence type="predicted"/>
<comment type="caution">
    <text evidence="13">The sequence shown here is derived from an EMBL/GenBank/DDBJ whole genome shotgun (WGS) entry which is preliminary data.</text>
</comment>
<dbReference type="Pfam" id="PF00664">
    <property type="entry name" value="ABC_membrane"/>
    <property type="match status" value="1"/>
</dbReference>
<keyword evidence="5" id="KW-0547">Nucleotide-binding</keyword>
<evidence type="ECO:0000313" key="14">
    <source>
        <dbReference type="Proteomes" id="UP000886861"/>
    </source>
</evidence>
<keyword evidence="7 10" id="KW-1133">Transmembrane helix</keyword>
<accession>A0A9D1NFE7</accession>
<dbReference type="InterPro" id="IPR003593">
    <property type="entry name" value="AAA+_ATPase"/>
</dbReference>
<dbReference type="SUPFAM" id="SSF90123">
    <property type="entry name" value="ABC transporter transmembrane region"/>
    <property type="match status" value="1"/>
</dbReference>
<dbReference type="GO" id="GO:0005886">
    <property type="term" value="C:plasma membrane"/>
    <property type="evidence" value="ECO:0007669"/>
    <property type="project" value="UniProtKB-SubCell"/>
</dbReference>
<dbReference type="Gene3D" id="1.20.1560.10">
    <property type="entry name" value="ABC transporter type 1, transmembrane domain"/>
    <property type="match status" value="1"/>
</dbReference>
<dbReference type="SUPFAM" id="SSF52540">
    <property type="entry name" value="P-loop containing nucleoside triphosphate hydrolases"/>
    <property type="match status" value="1"/>
</dbReference>
<dbReference type="InterPro" id="IPR039421">
    <property type="entry name" value="Type_1_exporter"/>
</dbReference>
<reference evidence="13" key="2">
    <citation type="journal article" date="2021" name="PeerJ">
        <title>Extensive microbial diversity within the chicken gut microbiome revealed by metagenomics and culture.</title>
        <authorList>
            <person name="Gilroy R."/>
            <person name="Ravi A."/>
            <person name="Getino M."/>
            <person name="Pursley I."/>
            <person name="Horton D.L."/>
            <person name="Alikhan N.F."/>
            <person name="Baker D."/>
            <person name="Gharbi K."/>
            <person name="Hall N."/>
            <person name="Watson M."/>
            <person name="Adriaenssens E.M."/>
            <person name="Foster-Nyarko E."/>
            <person name="Jarju S."/>
            <person name="Secka A."/>
            <person name="Antonio M."/>
            <person name="Oren A."/>
            <person name="Chaudhuri R.R."/>
            <person name="La Ragione R."/>
            <person name="Hildebrand F."/>
            <person name="Pallen M.J."/>
        </authorList>
    </citation>
    <scope>NUCLEOTIDE SEQUENCE</scope>
    <source>
        <strain evidence="13">CHK186-9395</strain>
    </source>
</reference>
<dbReference type="EMBL" id="DVOJ01000015">
    <property type="protein sequence ID" value="HIV01850.1"/>
    <property type="molecule type" value="Genomic_DNA"/>
</dbReference>
<feature type="region of interest" description="Disordered" evidence="9">
    <location>
        <begin position="357"/>
        <end position="376"/>
    </location>
</feature>
<dbReference type="GO" id="GO:0005524">
    <property type="term" value="F:ATP binding"/>
    <property type="evidence" value="ECO:0007669"/>
    <property type="project" value="UniProtKB-KW"/>
</dbReference>
<keyword evidence="8 10" id="KW-0472">Membrane</keyword>
<evidence type="ECO:0000259" key="12">
    <source>
        <dbReference type="PROSITE" id="PS50929"/>
    </source>
</evidence>
<feature type="compositionally biased region" description="Basic residues" evidence="9">
    <location>
        <begin position="363"/>
        <end position="376"/>
    </location>
</feature>
<organism evidence="13 14">
    <name type="scientific">Candidatus Caccopulliclostridium gallistercoris</name>
    <dbReference type="NCBI Taxonomy" id="2840719"/>
    <lineage>
        <taxon>Bacteria</taxon>
        <taxon>Bacillati</taxon>
        <taxon>Bacillota</taxon>
        <taxon>Clostridia</taxon>
        <taxon>Candidatus Caccopulliclostridium</taxon>
    </lineage>
</organism>
<evidence type="ECO:0000256" key="7">
    <source>
        <dbReference type="ARBA" id="ARBA00022989"/>
    </source>
</evidence>
<keyword evidence="4 10" id="KW-0812">Transmembrane</keyword>
<dbReference type="SMART" id="SM00382">
    <property type="entry name" value="AAA"/>
    <property type="match status" value="1"/>
</dbReference>
<dbReference type="PROSITE" id="PS00211">
    <property type="entry name" value="ABC_TRANSPORTER_1"/>
    <property type="match status" value="1"/>
</dbReference>
<feature type="transmembrane region" description="Helical" evidence="10">
    <location>
        <begin position="54"/>
        <end position="75"/>
    </location>
</feature>
<keyword evidence="6 13" id="KW-0067">ATP-binding</keyword>
<dbReference type="InterPro" id="IPR003439">
    <property type="entry name" value="ABC_transporter-like_ATP-bd"/>
</dbReference>
<dbReference type="PANTHER" id="PTHR43394:SF1">
    <property type="entry name" value="ATP-BINDING CASSETTE SUB-FAMILY B MEMBER 10, MITOCHONDRIAL"/>
    <property type="match status" value="1"/>
</dbReference>
<evidence type="ECO:0000256" key="8">
    <source>
        <dbReference type="ARBA" id="ARBA00023136"/>
    </source>
</evidence>
<dbReference type="InterPro" id="IPR027417">
    <property type="entry name" value="P-loop_NTPase"/>
</dbReference>
<dbReference type="InterPro" id="IPR017871">
    <property type="entry name" value="ABC_transporter-like_CS"/>
</dbReference>
<dbReference type="GO" id="GO:0015421">
    <property type="term" value="F:ABC-type oligopeptide transporter activity"/>
    <property type="evidence" value="ECO:0007669"/>
    <property type="project" value="TreeGrafter"/>
</dbReference>
<evidence type="ECO:0000259" key="11">
    <source>
        <dbReference type="PROSITE" id="PS50893"/>
    </source>
</evidence>
<evidence type="ECO:0000256" key="1">
    <source>
        <dbReference type="ARBA" id="ARBA00004651"/>
    </source>
</evidence>